<keyword evidence="5" id="KW-0378">Hydrolase</keyword>
<protein>
    <recommendedName>
        <fullName evidence="4">GTP cyclohydrolase 1</fullName>
        <ecNumber evidence="3">3.5.4.16</ecNumber>
    </recommendedName>
    <alternativeName>
        <fullName evidence="6">GTP cyclohydrolase I</fullName>
    </alternativeName>
</protein>
<accession>A0ABQ7MNH0</accession>
<dbReference type="InterPro" id="IPR020602">
    <property type="entry name" value="GTP_CycHdrlase_I_dom"/>
</dbReference>
<evidence type="ECO:0000256" key="5">
    <source>
        <dbReference type="ARBA" id="ARBA00022801"/>
    </source>
</evidence>
<dbReference type="InterPro" id="IPR043133">
    <property type="entry name" value="GTP-CH-I_C/QueF"/>
</dbReference>
<dbReference type="Gene3D" id="1.10.286.10">
    <property type="match status" value="2"/>
</dbReference>
<evidence type="ECO:0000256" key="4">
    <source>
        <dbReference type="ARBA" id="ARBA00017272"/>
    </source>
</evidence>
<sequence length="609" mass="67426">MGALDEGRLNLELETGIKNACIDLAFEHQPETLAIQDAVKLLLQGLHEDVNREGIKKTPFRVAKALREGTRGYKLKVKEYVQSALFPEAGLEDGIGQAGGVGGLVVVRDLDHYSYCESCLLPFHVRCHIGYVPSEQRVLGLSKFSRVADVFAKRLQEPQGLADDICSALHHWVKPSGVAVVLQCSHIHFPCLDVKSPSDNGFVKLMVSSGSGVFDDEGSSLWGEFLSFLKLKGVKTEALCGSVKKEWCPSVKTSSEEEDPEMVSAVVSILKSLGEDPSREGLIATPSRFLKWMMNFQNVNLEMKLNGVNGVKANEKKKLHCELNLPFWSMCEHHLLPFYGVVHIGYYCGEGYNHKSLMKSIVHFYGFKLQVQERMTRQIAETLSPLVGGDVIVVAEAGHTCMISRGIEKFGSSTATIAVLGQFSNDGSARADNGYVKQWCPSIKSSSEQDPEMVSAVVSILKSLGEDLSREGLMLGSPDVAVECREAAGVGLHTESSTKLNGPGEGLVTKPAKFLKWMMNFENANLEMKLNCANAVKANREVKEKKLHCELNIPFWSMCEHHLLPFYGIVHIVYYCADGYNHKTLMKSIVHFYGFKLQVQERMTRQSNS</sequence>
<dbReference type="Gene3D" id="3.30.1130.10">
    <property type="match status" value="3"/>
</dbReference>
<comment type="pathway">
    <text evidence="1">Cofactor biosynthesis; 7,8-dihydroneopterin triphosphate biosynthesis; 7,8-dihydroneopterin triphosphate from GTP: step 1/1.</text>
</comment>
<feature type="domain" description="GTP cyclohydrolase I" evidence="7">
    <location>
        <begin position="264"/>
        <end position="431"/>
    </location>
</feature>
<evidence type="ECO:0000256" key="6">
    <source>
        <dbReference type="ARBA" id="ARBA00030854"/>
    </source>
</evidence>
<organism evidence="8 9">
    <name type="scientific">Brassica rapa subsp. trilocularis</name>
    <dbReference type="NCBI Taxonomy" id="1813537"/>
    <lineage>
        <taxon>Eukaryota</taxon>
        <taxon>Viridiplantae</taxon>
        <taxon>Streptophyta</taxon>
        <taxon>Embryophyta</taxon>
        <taxon>Tracheophyta</taxon>
        <taxon>Spermatophyta</taxon>
        <taxon>Magnoliopsida</taxon>
        <taxon>eudicotyledons</taxon>
        <taxon>Gunneridae</taxon>
        <taxon>Pentapetalae</taxon>
        <taxon>rosids</taxon>
        <taxon>malvids</taxon>
        <taxon>Brassicales</taxon>
        <taxon>Brassicaceae</taxon>
        <taxon>Brassiceae</taxon>
        <taxon>Brassica</taxon>
    </lineage>
</organism>
<dbReference type="EC" id="3.5.4.16" evidence="3"/>
<comment type="similarity">
    <text evidence="2">Belongs to the GTP cyclohydrolase I family.</text>
</comment>
<dbReference type="InterPro" id="IPR043134">
    <property type="entry name" value="GTP-CH-I_N"/>
</dbReference>
<feature type="domain" description="GTP cyclohydrolase I" evidence="7">
    <location>
        <begin position="35"/>
        <end position="214"/>
    </location>
</feature>
<dbReference type="EMBL" id="JADBGQ010000005">
    <property type="protein sequence ID" value="KAG5399074.1"/>
    <property type="molecule type" value="Genomic_DNA"/>
</dbReference>
<name>A0ABQ7MNH0_BRACM</name>
<evidence type="ECO:0000256" key="2">
    <source>
        <dbReference type="ARBA" id="ARBA00008085"/>
    </source>
</evidence>
<dbReference type="PANTHER" id="PTHR11109">
    <property type="entry name" value="GTP CYCLOHYDROLASE I"/>
    <property type="match status" value="1"/>
</dbReference>
<evidence type="ECO:0000256" key="1">
    <source>
        <dbReference type="ARBA" id="ARBA00005080"/>
    </source>
</evidence>
<reference evidence="8 9" key="1">
    <citation type="submission" date="2021-03" db="EMBL/GenBank/DDBJ databases">
        <authorList>
            <person name="King G.J."/>
            <person name="Bancroft I."/>
            <person name="Baten A."/>
            <person name="Bloomfield J."/>
            <person name="Borpatragohain P."/>
            <person name="He Z."/>
            <person name="Irish N."/>
            <person name="Irwin J."/>
            <person name="Liu K."/>
            <person name="Mauleon R.P."/>
            <person name="Moore J."/>
            <person name="Morris R."/>
            <person name="Ostergaard L."/>
            <person name="Wang B."/>
            <person name="Wells R."/>
        </authorList>
    </citation>
    <scope>NUCLEOTIDE SEQUENCE [LARGE SCALE GENOMIC DNA]</scope>
    <source>
        <strain evidence="8">R-o-18</strain>
        <tissue evidence="8">Leaf</tissue>
    </source>
</reference>
<evidence type="ECO:0000259" key="7">
    <source>
        <dbReference type="Pfam" id="PF01227"/>
    </source>
</evidence>
<dbReference type="SUPFAM" id="SSF55620">
    <property type="entry name" value="Tetrahydrobiopterin biosynthesis enzymes-like"/>
    <property type="match status" value="3"/>
</dbReference>
<gene>
    <name evidence="8" type="primary">A05p050890.1_BraROA</name>
    <name evidence="8" type="ORF">IGI04_020888</name>
</gene>
<comment type="caution">
    <text evidence="8">The sequence shown here is derived from an EMBL/GenBank/DDBJ whole genome shotgun (WGS) entry which is preliminary data.</text>
</comment>
<dbReference type="InterPro" id="IPR001474">
    <property type="entry name" value="GTP_CycHdrlase_I"/>
</dbReference>
<feature type="domain" description="GTP cyclohydrolase I" evidence="7">
    <location>
        <begin position="505"/>
        <end position="606"/>
    </location>
</feature>
<dbReference type="Proteomes" id="UP000823674">
    <property type="component" value="Chromosome A05"/>
</dbReference>
<dbReference type="PANTHER" id="PTHR11109:SF10">
    <property type="entry name" value="GTP CYCLOHYDROLASE 1"/>
    <property type="match status" value="1"/>
</dbReference>
<evidence type="ECO:0000313" key="8">
    <source>
        <dbReference type="EMBL" id="KAG5399074.1"/>
    </source>
</evidence>
<evidence type="ECO:0000313" key="9">
    <source>
        <dbReference type="Proteomes" id="UP000823674"/>
    </source>
</evidence>
<dbReference type="Pfam" id="PF01227">
    <property type="entry name" value="GTP_cyclohydroI"/>
    <property type="match status" value="3"/>
</dbReference>
<keyword evidence="9" id="KW-1185">Reference proteome</keyword>
<evidence type="ECO:0000256" key="3">
    <source>
        <dbReference type="ARBA" id="ARBA00012715"/>
    </source>
</evidence>
<proteinExistence type="inferred from homology"/>